<dbReference type="PANTHER" id="PTHR33540">
    <property type="entry name" value="TRNA THREONYLCARBAMOYLADENOSINE BIOSYNTHESIS PROTEIN TSAE"/>
    <property type="match status" value="1"/>
</dbReference>
<reference evidence="11 12" key="1">
    <citation type="submission" date="2023-03" db="EMBL/GenBank/DDBJ databases">
        <title>Fodinicurvata sp. CAU 1616 isolated from sea sendiment.</title>
        <authorList>
            <person name="Kim W."/>
        </authorList>
    </citation>
    <scope>NUCLEOTIDE SEQUENCE [LARGE SCALE GENOMIC DNA]</scope>
    <source>
        <strain evidence="11 12">CAU 1616</strain>
    </source>
</reference>
<keyword evidence="6" id="KW-0479">Metal-binding</keyword>
<dbReference type="InterPro" id="IPR003442">
    <property type="entry name" value="T6A_TsaE"/>
</dbReference>
<dbReference type="EMBL" id="JARHUD010000008">
    <property type="protein sequence ID" value="MDF2096993.1"/>
    <property type="molecule type" value="Genomic_DNA"/>
</dbReference>
<dbReference type="PANTHER" id="PTHR33540:SF2">
    <property type="entry name" value="TRNA THREONYLCARBAMOYLADENOSINE BIOSYNTHESIS PROTEIN TSAE"/>
    <property type="match status" value="1"/>
</dbReference>
<proteinExistence type="inferred from homology"/>
<dbReference type="SUPFAM" id="SSF52540">
    <property type="entry name" value="P-loop containing nucleoside triphosphate hydrolases"/>
    <property type="match status" value="1"/>
</dbReference>
<dbReference type="RefSeq" id="WP_275823763.1">
    <property type="nucleotide sequence ID" value="NZ_JARHUD010000008.1"/>
</dbReference>
<evidence type="ECO:0000313" key="12">
    <source>
        <dbReference type="Proteomes" id="UP001215503"/>
    </source>
</evidence>
<dbReference type="CDD" id="cd00882">
    <property type="entry name" value="Ras_like_GTPase"/>
    <property type="match status" value="1"/>
</dbReference>
<protein>
    <recommendedName>
        <fullName evidence="3">tRNA threonylcarbamoyladenosine biosynthesis protein TsaE</fullName>
    </recommendedName>
    <alternativeName>
        <fullName evidence="10">t(6)A37 threonylcarbamoyladenosine biosynthesis protein TsaE</fullName>
    </alternativeName>
</protein>
<keyword evidence="5" id="KW-0819">tRNA processing</keyword>
<dbReference type="NCBIfam" id="TIGR00150">
    <property type="entry name" value="T6A_YjeE"/>
    <property type="match status" value="1"/>
</dbReference>
<dbReference type="Gene3D" id="3.40.50.300">
    <property type="entry name" value="P-loop containing nucleotide triphosphate hydrolases"/>
    <property type="match status" value="1"/>
</dbReference>
<organism evidence="11 12">
    <name type="scientific">Aquibaculum arenosum</name>
    <dbReference type="NCBI Taxonomy" id="3032591"/>
    <lineage>
        <taxon>Bacteria</taxon>
        <taxon>Pseudomonadati</taxon>
        <taxon>Pseudomonadota</taxon>
        <taxon>Alphaproteobacteria</taxon>
        <taxon>Rhodospirillales</taxon>
        <taxon>Rhodovibrionaceae</taxon>
        <taxon>Aquibaculum</taxon>
    </lineage>
</organism>
<evidence type="ECO:0000256" key="4">
    <source>
        <dbReference type="ARBA" id="ARBA00022490"/>
    </source>
</evidence>
<comment type="subcellular location">
    <subcellularLocation>
        <location evidence="1">Cytoplasm</location>
    </subcellularLocation>
</comment>
<sequence length="161" mass="17518">MPQSPVPDPLTFDLPDEAATAALAQRLAPLLHVGDVIALFGDLGAGKTAFVRALVNALPGPAEEVPSPTFTLVQTYHRGELELWHFDLYRLEAADEAWELGLEEALAEGVSLIEWPERLGAALPAERLEVCLQHAGEGRRASLYASGAWQARLREWQEGLA</sequence>
<keyword evidence="12" id="KW-1185">Reference proteome</keyword>
<keyword evidence="4" id="KW-0963">Cytoplasm</keyword>
<dbReference type="Pfam" id="PF02367">
    <property type="entry name" value="TsaE"/>
    <property type="match status" value="1"/>
</dbReference>
<evidence type="ECO:0000256" key="7">
    <source>
        <dbReference type="ARBA" id="ARBA00022741"/>
    </source>
</evidence>
<evidence type="ECO:0000256" key="9">
    <source>
        <dbReference type="ARBA" id="ARBA00022842"/>
    </source>
</evidence>
<evidence type="ECO:0000256" key="2">
    <source>
        <dbReference type="ARBA" id="ARBA00007599"/>
    </source>
</evidence>
<dbReference type="InterPro" id="IPR027417">
    <property type="entry name" value="P-loop_NTPase"/>
</dbReference>
<keyword evidence="9" id="KW-0460">Magnesium</keyword>
<evidence type="ECO:0000256" key="6">
    <source>
        <dbReference type="ARBA" id="ARBA00022723"/>
    </source>
</evidence>
<evidence type="ECO:0000256" key="8">
    <source>
        <dbReference type="ARBA" id="ARBA00022840"/>
    </source>
</evidence>
<evidence type="ECO:0000313" key="11">
    <source>
        <dbReference type="EMBL" id="MDF2096993.1"/>
    </source>
</evidence>
<accession>A0ABT5YQ86</accession>
<evidence type="ECO:0000256" key="1">
    <source>
        <dbReference type="ARBA" id="ARBA00004496"/>
    </source>
</evidence>
<name>A0ABT5YQ86_9PROT</name>
<evidence type="ECO:0000256" key="5">
    <source>
        <dbReference type="ARBA" id="ARBA00022694"/>
    </source>
</evidence>
<keyword evidence="8" id="KW-0067">ATP-binding</keyword>
<dbReference type="Proteomes" id="UP001215503">
    <property type="component" value="Unassembled WGS sequence"/>
</dbReference>
<keyword evidence="7" id="KW-0547">Nucleotide-binding</keyword>
<comment type="similarity">
    <text evidence="2">Belongs to the TsaE family.</text>
</comment>
<gene>
    <name evidence="11" type="primary">tsaE</name>
    <name evidence="11" type="ORF">P2G67_13505</name>
</gene>
<evidence type="ECO:0000256" key="10">
    <source>
        <dbReference type="ARBA" id="ARBA00032441"/>
    </source>
</evidence>
<evidence type="ECO:0000256" key="3">
    <source>
        <dbReference type="ARBA" id="ARBA00019010"/>
    </source>
</evidence>
<comment type="caution">
    <text evidence="11">The sequence shown here is derived from an EMBL/GenBank/DDBJ whole genome shotgun (WGS) entry which is preliminary data.</text>
</comment>